<dbReference type="EMBL" id="CM047944">
    <property type="protein sequence ID" value="KAI9899342.1"/>
    <property type="molecule type" value="Genomic_DNA"/>
</dbReference>
<gene>
    <name evidence="1" type="ORF">N3K66_005803</name>
</gene>
<comment type="caution">
    <text evidence="1">The sequence shown here is derived from an EMBL/GenBank/DDBJ whole genome shotgun (WGS) entry which is preliminary data.</text>
</comment>
<keyword evidence="2" id="KW-1185">Reference proteome</keyword>
<proteinExistence type="predicted"/>
<name>A0ACC0V0S5_9HYPO</name>
<accession>A0ACC0V0S5</accession>
<evidence type="ECO:0000313" key="2">
    <source>
        <dbReference type="Proteomes" id="UP001163324"/>
    </source>
</evidence>
<reference evidence="1" key="1">
    <citation type="submission" date="2022-10" db="EMBL/GenBank/DDBJ databases">
        <title>Complete Genome of Trichothecium roseum strain YXFP-22015, a Plant Pathogen Isolated from Citrus.</title>
        <authorList>
            <person name="Wang Y."/>
            <person name="Zhu L."/>
        </authorList>
    </citation>
    <scope>NUCLEOTIDE SEQUENCE</scope>
    <source>
        <strain evidence="1">YXFP-22015</strain>
    </source>
</reference>
<protein>
    <submittedName>
        <fullName evidence="1">Uncharacterized protein</fullName>
    </submittedName>
</protein>
<sequence length="187" mass="20274">MLFQSALVALASVASVACKEYSIDPETVDITDREYWCATQTSTCPMICDQMKPGTTDENECDAETLQYQCVCGDNKTPNMSEYSLTIPYFVCREWGNQCVTDCSDDTCRSACREDNPCGALNPTRANTTSSLEPTASQTDDPNAIYTRPGGGDDDDDSSAMRMLSATNAMYPWIASLGVTALIAGML</sequence>
<dbReference type="Proteomes" id="UP001163324">
    <property type="component" value="Chromosome 5"/>
</dbReference>
<evidence type="ECO:0000313" key="1">
    <source>
        <dbReference type="EMBL" id="KAI9899342.1"/>
    </source>
</evidence>
<organism evidence="1 2">
    <name type="scientific">Trichothecium roseum</name>
    <dbReference type="NCBI Taxonomy" id="47278"/>
    <lineage>
        <taxon>Eukaryota</taxon>
        <taxon>Fungi</taxon>
        <taxon>Dikarya</taxon>
        <taxon>Ascomycota</taxon>
        <taxon>Pezizomycotina</taxon>
        <taxon>Sordariomycetes</taxon>
        <taxon>Hypocreomycetidae</taxon>
        <taxon>Hypocreales</taxon>
        <taxon>Hypocreales incertae sedis</taxon>
        <taxon>Trichothecium</taxon>
    </lineage>
</organism>